<accession>A0ABD0SWF2</accession>
<comment type="caution">
    <text evidence="2">The sequence shown here is derived from an EMBL/GenBank/DDBJ whole genome shotgun (WGS) entry which is preliminary data.</text>
</comment>
<evidence type="ECO:0000256" key="1">
    <source>
        <dbReference type="SAM" id="MobiDB-lite"/>
    </source>
</evidence>
<dbReference type="EMBL" id="JBEDNZ010000014">
    <property type="protein sequence ID" value="KAL0830015.1"/>
    <property type="molecule type" value="Genomic_DNA"/>
</dbReference>
<evidence type="ECO:0000313" key="2">
    <source>
        <dbReference type="EMBL" id="KAL0830015.1"/>
    </source>
</evidence>
<evidence type="ECO:0000313" key="3">
    <source>
        <dbReference type="Proteomes" id="UP001549921"/>
    </source>
</evidence>
<dbReference type="Proteomes" id="UP001549921">
    <property type="component" value="Unassembled WGS sequence"/>
</dbReference>
<feature type="region of interest" description="Disordered" evidence="1">
    <location>
        <begin position="134"/>
        <end position="158"/>
    </location>
</feature>
<dbReference type="PANTHER" id="PTHR46601">
    <property type="entry name" value="ULP_PROTEASE DOMAIN-CONTAINING PROTEIN"/>
    <property type="match status" value="1"/>
</dbReference>
<reference evidence="2 3" key="1">
    <citation type="submission" date="2024-06" db="EMBL/GenBank/DDBJ databases">
        <title>A chromosome-level genome assembly of beet webworm, Loxostege sticticalis.</title>
        <authorList>
            <person name="Zhang Y."/>
        </authorList>
    </citation>
    <scope>NUCLEOTIDE SEQUENCE [LARGE SCALE GENOMIC DNA]</scope>
    <source>
        <strain evidence="2">AQ028</strain>
        <tissue evidence="2">Male pupae</tissue>
    </source>
</reference>
<feature type="region of interest" description="Disordered" evidence="1">
    <location>
        <begin position="66"/>
        <end position="102"/>
    </location>
</feature>
<name>A0ABD0SWF2_LOXSC</name>
<dbReference type="PANTHER" id="PTHR46601:SF2">
    <property type="entry name" value="UBIQUITIN-LIKE PROTEASE FAMILY PROFILE DOMAIN-CONTAINING PROTEIN"/>
    <property type="match status" value="1"/>
</dbReference>
<gene>
    <name evidence="2" type="ORF">ABMA28_003473</name>
</gene>
<organism evidence="2 3">
    <name type="scientific">Loxostege sticticalis</name>
    <name type="common">Beet webworm moth</name>
    <dbReference type="NCBI Taxonomy" id="481309"/>
    <lineage>
        <taxon>Eukaryota</taxon>
        <taxon>Metazoa</taxon>
        <taxon>Ecdysozoa</taxon>
        <taxon>Arthropoda</taxon>
        <taxon>Hexapoda</taxon>
        <taxon>Insecta</taxon>
        <taxon>Pterygota</taxon>
        <taxon>Neoptera</taxon>
        <taxon>Endopterygota</taxon>
        <taxon>Lepidoptera</taxon>
        <taxon>Glossata</taxon>
        <taxon>Ditrysia</taxon>
        <taxon>Pyraloidea</taxon>
        <taxon>Crambidae</taxon>
        <taxon>Pyraustinae</taxon>
        <taxon>Loxostege</taxon>
    </lineage>
</organism>
<feature type="compositionally biased region" description="Basic and acidic residues" evidence="1">
    <location>
        <begin position="134"/>
        <end position="153"/>
    </location>
</feature>
<sequence length="531" mass="61274">MRRARAKMDEAAVAVVRGKDRERYCKKKEKGEIYSNMGLEQRQIRKLWREKSQKRRDILKMRKRTALLIEENTPPSSPAPAPSTSSSFSRVNVGKAVADRKKRAMKRENITLKTKILQMNQKLKKYRMRIKRLEEKQRKEESNETNQREIEKRTQRRNVKKKQLLTRNKNKKQIRLLNDTLVNLYRPFWVVFRKVSSRNTCLCIIHENDVRDDLCVRALQKANILSYGTASDVAKSLCCQNTFNFKCLERVCKYCQDKQIVHNNYDKDDSITYERWITKYEKIILKSKEKICKKSIKETVKTTNKSLVQLLHSSLPVYMKHKNYLLPFEGLLHIDFSDNYNCKYSAEIQSAHCGGSKSQLSLHSCVYYNTDFQSPDRHLKTTSICTVSENLRHDPVFICVHLQPLLHRIKEISPEITELHILSDGPSTRVKTIIWHYSEKGHGKGAPDGVGGCVNTLCDNSVAMGKDVSSYNGLMKCLKENCKGLEIYGIDDSDVPKIQSILDKSTTKPSRVSMCVHGCIMAAVFNPSLTV</sequence>
<proteinExistence type="predicted"/>
<dbReference type="AlphaFoldDB" id="A0ABD0SWF2"/>
<protein>
    <submittedName>
        <fullName evidence="2">Uncharacterized protein</fullName>
    </submittedName>
</protein>